<comment type="pathway">
    <text evidence="1">Nucleotide-sugar biosynthesis; UDP-N-acetyl-alpha-D-glucosamine biosynthesis; UDP-N-acetyl-alpha-D-glucosamine from N-acetyl-alpha-D-glucosamine 1-phosphate: step 1/1.</text>
</comment>
<evidence type="ECO:0000256" key="1">
    <source>
        <dbReference type="ARBA" id="ARBA00005208"/>
    </source>
</evidence>
<evidence type="ECO:0000256" key="6">
    <source>
        <dbReference type="ARBA" id="ARBA00048493"/>
    </source>
</evidence>
<proteinExistence type="inferred from homology"/>
<accession>A0AAN7UDU9</accession>
<dbReference type="InterPro" id="IPR039741">
    <property type="entry name" value="UDP-sugar_pyrophosphorylase"/>
</dbReference>
<evidence type="ECO:0000256" key="4">
    <source>
        <dbReference type="ARBA" id="ARBA00022679"/>
    </source>
</evidence>
<keyword evidence="4" id="KW-0808">Transferase</keyword>
<dbReference type="AlphaFoldDB" id="A0AAN7UDU9"/>
<dbReference type="Gene3D" id="3.90.550.10">
    <property type="entry name" value="Spore Coat Polysaccharide Biosynthesis Protein SpsA, Chain A"/>
    <property type="match status" value="1"/>
</dbReference>
<comment type="similarity">
    <text evidence="2">Belongs to the UDPGP type 1 family.</text>
</comment>
<name>A0AAN7UDU9_9MYCE</name>
<dbReference type="PANTHER" id="PTHR11952">
    <property type="entry name" value="UDP- GLUCOSE PYROPHOSPHORYLASE"/>
    <property type="match status" value="1"/>
</dbReference>
<comment type="catalytic activity">
    <reaction evidence="6">
        <text>N-acetyl-alpha-D-glucosamine 1-phosphate + UTP + H(+) = UDP-N-acetyl-alpha-D-glucosamine + diphosphate</text>
        <dbReference type="Rhea" id="RHEA:13509"/>
        <dbReference type="ChEBI" id="CHEBI:15378"/>
        <dbReference type="ChEBI" id="CHEBI:33019"/>
        <dbReference type="ChEBI" id="CHEBI:46398"/>
        <dbReference type="ChEBI" id="CHEBI:57705"/>
        <dbReference type="ChEBI" id="CHEBI:57776"/>
        <dbReference type="EC" id="2.7.7.23"/>
    </reaction>
</comment>
<protein>
    <recommendedName>
        <fullName evidence="3">UDP-N-acetylglucosamine diphosphorylase</fullName>
        <ecNumber evidence="3">2.7.7.23</ecNumber>
    </recommendedName>
</protein>
<comment type="caution">
    <text evidence="7">The sequence shown here is derived from an EMBL/GenBank/DDBJ whole genome shotgun (WGS) entry which is preliminary data.</text>
</comment>
<gene>
    <name evidence="7" type="ORF">RB653_009181</name>
</gene>
<dbReference type="InterPro" id="IPR029044">
    <property type="entry name" value="Nucleotide-diphossugar_trans"/>
</dbReference>
<organism evidence="7 8">
    <name type="scientific">Dictyostelium firmibasis</name>
    <dbReference type="NCBI Taxonomy" id="79012"/>
    <lineage>
        <taxon>Eukaryota</taxon>
        <taxon>Amoebozoa</taxon>
        <taxon>Evosea</taxon>
        <taxon>Eumycetozoa</taxon>
        <taxon>Dictyostelia</taxon>
        <taxon>Dictyosteliales</taxon>
        <taxon>Dictyosteliaceae</taxon>
        <taxon>Dictyostelium</taxon>
    </lineage>
</organism>
<dbReference type="EC" id="2.7.7.23" evidence="3"/>
<dbReference type="SUPFAM" id="SSF53448">
    <property type="entry name" value="Nucleotide-diphospho-sugar transferases"/>
    <property type="match status" value="1"/>
</dbReference>
<dbReference type="Proteomes" id="UP001344447">
    <property type="component" value="Unassembled WGS sequence"/>
</dbReference>
<evidence type="ECO:0000256" key="5">
    <source>
        <dbReference type="ARBA" id="ARBA00022695"/>
    </source>
</evidence>
<dbReference type="GO" id="GO:0006048">
    <property type="term" value="P:UDP-N-acetylglucosamine biosynthetic process"/>
    <property type="evidence" value="ECO:0007669"/>
    <property type="project" value="TreeGrafter"/>
</dbReference>
<evidence type="ECO:0000313" key="8">
    <source>
        <dbReference type="Proteomes" id="UP001344447"/>
    </source>
</evidence>
<dbReference type="PANTHER" id="PTHR11952:SF2">
    <property type="entry name" value="LD24639P"/>
    <property type="match status" value="1"/>
</dbReference>
<evidence type="ECO:0000256" key="3">
    <source>
        <dbReference type="ARBA" id="ARBA00012457"/>
    </source>
</evidence>
<dbReference type="GO" id="GO:0003977">
    <property type="term" value="F:UDP-N-acetylglucosamine diphosphorylase activity"/>
    <property type="evidence" value="ECO:0007669"/>
    <property type="project" value="UniProtKB-EC"/>
</dbReference>
<keyword evidence="8" id="KW-1185">Reference proteome</keyword>
<evidence type="ECO:0000256" key="2">
    <source>
        <dbReference type="ARBA" id="ARBA00010401"/>
    </source>
</evidence>
<keyword evidence="5" id="KW-0548">Nucleotidyltransferase</keyword>
<reference evidence="7 8" key="1">
    <citation type="submission" date="2023-11" db="EMBL/GenBank/DDBJ databases">
        <title>Dfirmibasis_genome.</title>
        <authorList>
            <person name="Edelbroek B."/>
            <person name="Kjellin J."/>
            <person name="Jerlstrom-Hultqvist J."/>
            <person name="Soderbom F."/>
        </authorList>
    </citation>
    <scope>NUCLEOTIDE SEQUENCE [LARGE SCALE GENOMIC DNA]</scope>
    <source>
        <strain evidence="7 8">TNS-C-14</strain>
    </source>
</reference>
<dbReference type="Pfam" id="PF01704">
    <property type="entry name" value="UDPGP"/>
    <property type="match status" value="1"/>
</dbReference>
<dbReference type="EMBL" id="JAVFKY010000003">
    <property type="protein sequence ID" value="KAK5579498.1"/>
    <property type="molecule type" value="Genomic_DNA"/>
</dbReference>
<sequence length="483" mass="55141">MDTTNFDDIRNEWIEEGQGHVFNWFDKLSNEEKLNFENDIRKVNVKEVNKDYKNVLQDRDEQKIMKYEHFENVLTLNKIKEEEKRKFETIGYELISKGEIGILLLAGGQATRLGTTFPKGFYDVGLPSKKSLFQIQAERIYRLQQLVSERFNEYDQEIKPIQWYIMTSEATHSETIKFFENKNYFGLKKNAFFFFSQSMIPCITPEGKIINESGSKLSLSPNGNGGLFKALSTSGAIDDMRKKGIKYISQYCVDNILINMADPIFMGYMHDQSADCGAKVVSKSDPKEPVGVMALNGQGKPFVLEYSEIDEQSKFKKDENGQLVFNYAHICINAFSFEFLDRIAKNHLDQLKYHVAYKKIPSADSISGVRQTPSSPNGWKLEKFIFDVFPLSKKMVCLEIERSKEFSPLKNCGGLNLPDSPETCLRDISNLCKGFIENAGGKIDNSNSTICEVSPLISLNGENLKNIVYNKTFILPIEINQNK</sequence>
<dbReference type="InterPro" id="IPR002618">
    <property type="entry name" value="UDPGP_fam"/>
</dbReference>
<evidence type="ECO:0000313" key="7">
    <source>
        <dbReference type="EMBL" id="KAK5579498.1"/>
    </source>
</evidence>
<dbReference type="CDD" id="cd04193">
    <property type="entry name" value="UDPGlcNAc_PPase"/>
    <property type="match status" value="1"/>
</dbReference>